<dbReference type="SUPFAM" id="SSF48150">
    <property type="entry name" value="DNA-glycosylase"/>
    <property type="match status" value="1"/>
</dbReference>
<protein>
    <submittedName>
        <fullName evidence="6">Endonuclease III domain-containing protein</fullName>
    </submittedName>
</protein>
<dbReference type="GO" id="GO:0004519">
    <property type="term" value="F:endonuclease activity"/>
    <property type="evidence" value="ECO:0007669"/>
    <property type="project" value="UniProtKB-KW"/>
</dbReference>
<accession>A0A932G020</accession>
<keyword evidence="6" id="KW-0255">Endonuclease</keyword>
<dbReference type="GO" id="GO:0051539">
    <property type="term" value="F:4 iron, 4 sulfur cluster binding"/>
    <property type="evidence" value="ECO:0007669"/>
    <property type="project" value="UniProtKB-KW"/>
</dbReference>
<gene>
    <name evidence="6" type="ORF">HYY20_03630</name>
</gene>
<proteinExistence type="predicted"/>
<dbReference type="InterPro" id="IPR023170">
    <property type="entry name" value="HhH_base_excis_C"/>
</dbReference>
<keyword evidence="1" id="KW-0004">4Fe-4S</keyword>
<dbReference type="GO" id="GO:0006284">
    <property type="term" value="P:base-excision repair"/>
    <property type="evidence" value="ECO:0007669"/>
    <property type="project" value="InterPro"/>
</dbReference>
<keyword evidence="6" id="KW-0540">Nuclease</keyword>
<evidence type="ECO:0000313" key="7">
    <source>
        <dbReference type="Proteomes" id="UP000769766"/>
    </source>
</evidence>
<keyword evidence="6" id="KW-0378">Hydrolase</keyword>
<evidence type="ECO:0000256" key="3">
    <source>
        <dbReference type="ARBA" id="ARBA00023004"/>
    </source>
</evidence>
<keyword evidence="2" id="KW-0479">Metal-binding</keyword>
<keyword evidence="3" id="KW-0408">Iron</keyword>
<dbReference type="InterPro" id="IPR011257">
    <property type="entry name" value="DNA_glycosylase"/>
</dbReference>
<feature type="domain" description="HhH-GPD" evidence="5">
    <location>
        <begin position="56"/>
        <end position="215"/>
    </location>
</feature>
<name>A0A932G020_UNCTE</name>
<dbReference type="CDD" id="cd00056">
    <property type="entry name" value="ENDO3c"/>
    <property type="match status" value="1"/>
</dbReference>
<evidence type="ECO:0000256" key="2">
    <source>
        <dbReference type="ARBA" id="ARBA00022723"/>
    </source>
</evidence>
<dbReference type="AlphaFoldDB" id="A0A932G020"/>
<sequence>MSKSSNLARRKKAEPLGDRLEEVYVRLREHFGPQRRGPYGWWPGETAFEVAIGAILTQNTAWQNVEKALARLKARELLTPQALQEIPQEELAALSVPAGYFNVKARRLKTFVGFLWEHSQGNLEALLREDLTILRPRLLGIQGIGPETADSILLYAGGHPIFVVDAYTQRIFSRHRWIREKASYAELQELFLQHLSRDPLLYNEYHGLLVNLGKYHCKRKPLCSTCPLGPDLPAARRKSPWSRSSTP</sequence>
<evidence type="ECO:0000256" key="1">
    <source>
        <dbReference type="ARBA" id="ARBA00022485"/>
    </source>
</evidence>
<dbReference type="Proteomes" id="UP000769766">
    <property type="component" value="Unassembled WGS sequence"/>
</dbReference>
<dbReference type="Gene3D" id="1.10.1670.10">
    <property type="entry name" value="Helix-hairpin-Helix base-excision DNA repair enzymes (C-terminal)"/>
    <property type="match status" value="1"/>
</dbReference>
<keyword evidence="4" id="KW-0411">Iron-sulfur</keyword>
<comment type="caution">
    <text evidence="6">The sequence shown here is derived from an EMBL/GenBank/DDBJ whole genome shotgun (WGS) entry which is preliminary data.</text>
</comment>
<dbReference type="SMART" id="SM00478">
    <property type="entry name" value="ENDO3c"/>
    <property type="match status" value="1"/>
</dbReference>
<dbReference type="GO" id="GO:0046872">
    <property type="term" value="F:metal ion binding"/>
    <property type="evidence" value="ECO:0007669"/>
    <property type="project" value="UniProtKB-KW"/>
</dbReference>
<dbReference type="EMBL" id="JACPRF010000111">
    <property type="protein sequence ID" value="MBI2875950.1"/>
    <property type="molecule type" value="Genomic_DNA"/>
</dbReference>
<dbReference type="InterPro" id="IPR003265">
    <property type="entry name" value="HhH-GPD_domain"/>
</dbReference>
<dbReference type="Gene3D" id="1.10.340.30">
    <property type="entry name" value="Hypothetical protein, domain 2"/>
    <property type="match status" value="1"/>
</dbReference>
<evidence type="ECO:0000256" key="4">
    <source>
        <dbReference type="ARBA" id="ARBA00023014"/>
    </source>
</evidence>
<dbReference type="PANTHER" id="PTHR10359:SF19">
    <property type="entry name" value="DNA REPAIR GLYCOSYLASE MJ1434-RELATED"/>
    <property type="match status" value="1"/>
</dbReference>
<organism evidence="6 7">
    <name type="scientific">Tectimicrobiota bacterium</name>
    <dbReference type="NCBI Taxonomy" id="2528274"/>
    <lineage>
        <taxon>Bacteria</taxon>
        <taxon>Pseudomonadati</taxon>
        <taxon>Nitrospinota/Tectimicrobiota group</taxon>
        <taxon>Candidatus Tectimicrobiota</taxon>
    </lineage>
</organism>
<evidence type="ECO:0000259" key="5">
    <source>
        <dbReference type="SMART" id="SM00478"/>
    </source>
</evidence>
<evidence type="ECO:0000313" key="6">
    <source>
        <dbReference type="EMBL" id="MBI2875950.1"/>
    </source>
</evidence>
<reference evidence="6" key="1">
    <citation type="submission" date="2020-07" db="EMBL/GenBank/DDBJ databases">
        <title>Huge and variable diversity of episymbiotic CPR bacteria and DPANN archaea in groundwater ecosystems.</title>
        <authorList>
            <person name="He C.Y."/>
            <person name="Keren R."/>
            <person name="Whittaker M."/>
            <person name="Farag I.F."/>
            <person name="Doudna J."/>
            <person name="Cate J.H.D."/>
            <person name="Banfield J.F."/>
        </authorList>
    </citation>
    <scope>NUCLEOTIDE SEQUENCE</scope>
    <source>
        <strain evidence="6">NC_groundwater_672_Ag_B-0.1um_62_36</strain>
    </source>
</reference>
<dbReference type="PIRSF" id="PIRSF001435">
    <property type="entry name" value="Nth"/>
    <property type="match status" value="1"/>
</dbReference>
<dbReference type="PANTHER" id="PTHR10359">
    <property type="entry name" value="A/G-SPECIFIC ADENINE GLYCOSYLASE/ENDONUCLEASE III"/>
    <property type="match status" value="1"/>
</dbReference>
<dbReference type="Pfam" id="PF00730">
    <property type="entry name" value="HhH-GPD"/>
    <property type="match status" value="1"/>
</dbReference>